<evidence type="ECO:0000313" key="4">
    <source>
        <dbReference type="Proteomes" id="UP000054928"/>
    </source>
</evidence>
<feature type="compositionally biased region" description="Basic and acidic residues" evidence="1">
    <location>
        <begin position="202"/>
        <end position="213"/>
    </location>
</feature>
<evidence type="ECO:0000256" key="2">
    <source>
        <dbReference type="SAM" id="Phobius"/>
    </source>
</evidence>
<sequence>MGLRLFGVVSVTLLLLLVLAIVRLVVLLVQLLTFRYTIIISTVAFICWFVDSRRRRYARGFYSCSRIPQTTMMGEEREIEDYKVWLDRQDEFTTFESPSIALEAPGAVSNQFKKMIMAPPSETESEDDESESGRVVNVNEMPVSAPSLRPRSFLDVRSRSSNTECDLQLRDATRPRSSSAAGNSKFMARKIDANSINHVAEGRERRVPRRRADTGTVSNANQSVRSRRATFVNKPDAHALRNSSSAKHEDTPNSDGYWIGDFRVQRIVPRRSHAINSKTNKVLERL</sequence>
<dbReference type="OrthoDB" id="129126at2759"/>
<name>A0A0P1A925_PLAHL</name>
<protein>
    <submittedName>
        <fullName evidence="3">Uncharacterized protein</fullName>
    </submittedName>
</protein>
<dbReference type="EMBL" id="CCYD01000261">
    <property type="protein sequence ID" value="CEG37056.1"/>
    <property type="molecule type" value="Genomic_DNA"/>
</dbReference>
<feature type="transmembrane region" description="Helical" evidence="2">
    <location>
        <begin position="30"/>
        <end position="50"/>
    </location>
</feature>
<accession>A0A0P1A925</accession>
<keyword evidence="2" id="KW-0472">Membrane</keyword>
<dbReference type="AlphaFoldDB" id="A0A0P1A925"/>
<dbReference type="RefSeq" id="XP_024573425.1">
    <property type="nucleotide sequence ID" value="XM_024722339.1"/>
</dbReference>
<proteinExistence type="predicted"/>
<reference evidence="4" key="1">
    <citation type="submission" date="2014-09" db="EMBL/GenBank/DDBJ databases">
        <authorList>
            <person name="Sharma Rahul"/>
            <person name="Thines Marco"/>
        </authorList>
    </citation>
    <scope>NUCLEOTIDE SEQUENCE [LARGE SCALE GENOMIC DNA]</scope>
</reference>
<feature type="region of interest" description="Disordered" evidence="1">
    <location>
        <begin position="118"/>
        <end position="185"/>
    </location>
</feature>
<dbReference type="OMA" id="YWIGDFR"/>
<keyword evidence="4" id="KW-1185">Reference proteome</keyword>
<feature type="region of interest" description="Disordered" evidence="1">
    <location>
        <begin position="234"/>
        <end position="254"/>
    </location>
</feature>
<dbReference type="GeneID" id="36399573"/>
<evidence type="ECO:0000313" key="3">
    <source>
        <dbReference type="EMBL" id="CEG37056.1"/>
    </source>
</evidence>
<keyword evidence="2" id="KW-1133">Transmembrane helix</keyword>
<keyword evidence="2" id="KW-0812">Transmembrane</keyword>
<dbReference type="Proteomes" id="UP000054928">
    <property type="component" value="Unassembled WGS sequence"/>
</dbReference>
<evidence type="ECO:0000256" key="1">
    <source>
        <dbReference type="SAM" id="MobiDB-lite"/>
    </source>
</evidence>
<organism evidence="3 4">
    <name type="scientific">Plasmopara halstedii</name>
    <name type="common">Downy mildew of sunflower</name>
    <dbReference type="NCBI Taxonomy" id="4781"/>
    <lineage>
        <taxon>Eukaryota</taxon>
        <taxon>Sar</taxon>
        <taxon>Stramenopiles</taxon>
        <taxon>Oomycota</taxon>
        <taxon>Peronosporomycetes</taxon>
        <taxon>Peronosporales</taxon>
        <taxon>Peronosporaceae</taxon>
        <taxon>Plasmopara</taxon>
    </lineage>
</organism>
<feature type="region of interest" description="Disordered" evidence="1">
    <location>
        <begin position="202"/>
        <end position="222"/>
    </location>
</feature>